<dbReference type="Gene3D" id="3.40.1090.10">
    <property type="entry name" value="Cytosolic phospholipase A2 catalytic domain"/>
    <property type="match status" value="2"/>
</dbReference>
<dbReference type="GO" id="GO:0019867">
    <property type="term" value="C:outer membrane"/>
    <property type="evidence" value="ECO:0007669"/>
    <property type="project" value="InterPro"/>
</dbReference>
<sequence length="758" mass="84176">MLIRLLKGRLVTAVILLSATLSASLAFAENKSQRPTVGLVLGGGGAKGAAHVGVLKALEEMHIPVDYIAGTSMGAYVGGLYATGMSADEIGAMMESLDWNEGYQDRVYRGDRRIRDKEHEDRYNLSTNLGFDFKSLKTPQGFVQGQNMIRILRDSTGNLPSFESFDQMVVPYRAVATDIERLIPVVIGDGQLTEAMLASMAVPGALPPVELQGHYLVDGGPVNNLPVDVAKALGADIIIAVDISTDYYPAEELGSYLQVMNQLVNFMVRQSTEKQISNMDKGDFLLTPDVGDMETTEFDRVPEALQKGYEIAMVNRDALERISMTSGEYQEYVEEKQKRRRMMLYGDTLDVDRIVINNDTSFSDEVLKARLNLQTGKMDSENLEKSVQNLYALDRFETVRYHLEQEGEENVLVVDVAEKSWGPNFVDFRFALEDNFESDTNFSAGVSINTTGLSDYGAELRSTFELGSDKKAQAELYLPFSAEQTFFAEILGGLEVRERNAYYRGDQEPVLGSDSFAIGTRYSEVIGDASIGWQPKLWGEFKLGYRHVYGEEKLANSLSLTSDYERSMPYLSFTLDTLDNRVFPNVGGYIDASLGYAKDKVDNQGEHAESEAAVLDVEGIYAQTWRKHTLYGKAKYGTINSRVGNVLIEPHELGGFLNLSGIPKDSLWANNIAYSALVYRYRLLDNDFGLFKSPVYLGTSLEYGGVWNNPDFSLKDIPFYTAGSIFAGVDSPLGPIIVAYGRTENDLDSFYFIVGSHF</sequence>
<feature type="active site" description="Nucleophile" evidence="6">
    <location>
        <position position="72"/>
    </location>
</feature>
<dbReference type="InterPro" id="IPR002641">
    <property type="entry name" value="PNPLA_dom"/>
</dbReference>
<organism evidence="10 11">
    <name type="scientific">Grimontia marina</name>
    <dbReference type="NCBI Taxonomy" id="646534"/>
    <lineage>
        <taxon>Bacteria</taxon>
        <taxon>Pseudomonadati</taxon>
        <taxon>Pseudomonadota</taxon>
        <taxon>Gammaproteobacteria</taxon>
        <taxon>Vibrionales</taxon>
        <taxon>Vibrionaceae</taxon>
        <taxon>Grimontia</taxon>
    </lineage>
</organism>
<dbReference type="Gene3D" id="3.10.20.310">
    <property type="entry name" value="membrane protein fhac"/>
    <property type="match status" value="1"/>
</dbReference>
<evidence type="ECO:0000313" key="10">
    <source>
        <dbReference type="EMBL" id="CZF78204.1"/>
    </source>
</evidence>
<keyword evidence="2 6" id="KW-0378">Hydrolase</keyword>
<evidence type="ECO:0000259" key="9">
    <source>
        <dbReference type="PROSITE" id="PS51779"/>
    </source>
</evidence>
<dbReference type="PANTHER" id="PTHR14226:SF29">
    <property type="entry name" value="NEUROPATHY TARGET ESTERASE SWS"/>
    <property type="match status" value="1"/>
</dbReference>
<dbReference type="RefSeq" id="WP_062705607.1">
    <property type="nucleotide sequence ID" value="NZ_CAWRCI010000003.1"/>
</dbReference>
<evidence type="ECO:0000256" key="2">
    <source>
        <dbReference type="ARBA" id="ARBA00022801"/>
    </source>
</evidence>
<dbReference type="GO" id="GO:0016042">
    <property type="term" value="P:lipid catabolic process"/>
    <property type="evidence" value="ECO:0007669"/>
    <property type="project" value="UniProtKB-UniRule"/>
</dbReference>
<dbReference type="InterPro" id="IPR010827">
    <property type="entry name" value="BamA/TamA_POTRA"/>
</dbReference>
<dbReference type="EMBL" id="FIZY01000003">
    <property type="protein sequence ID" value="CZF78204.1"/>
    <property type="molecule type" value="Genomic_DNA"/>
</dbReference>
<evidence type="ECO:0000256" key="4">
    <source>
        <dbReference type="ARBA" id="ARBA00023098"/>
    </source>
</evidence>
<dbReference type="OrthoDB" id="5290098at2"/>
<keyword evidence="5" id="KW-0472">Membrane</keyword>
<evidence type="ECO:0000256" key="3">
    <source>
        <dbReference type="ARBA" id="ARBA00022963"/>
    </source>
</evidence>
<feature type="short sequence motif" description="GXSXG" evidence="6">
    <location>
        <begin position="70"/>
        <end position="74"/>
    </location>
</feature>
<evidence type="ECO:0000259" key="8">
    <source>
        <dbReference type="PROSITE" id="PS51635"/>
    </source>
</evidence>
<dbReference type="AlphaFoldDB" id="A0A128EVK4"/>
<dbReference type="PROSITE" id="PS51779">
    <property type="entry name" value="POTRA"/>
    <property type="match status" value="1"/>
</dbReference>
<evidence type="ECO:0000313" key="11">
    <source>
        <dbReference type="Proteomes" id="UP000073601"/>
    </source>
</evidence>
<feature type="chain" id="PRO_5007281704" evidence="7">
    <location>
        <begin position="29"/>
        <end position="758"/>
    </location>
</feature>
<dbReference type="PANTHER" id="PTHR14226">
    <property type="entry name" value="NEUROPATHY TARGET ESTERASE/SWISS CHEESE D.MELANOGASTER"/>
    <property type="match status" value="1"/>
</dbReference>
<dbReference type="Gene3D" id="2.40.160.50">
    <property type="entry name" value="membrane protein fhac: a member of the omp85/tpsb transporter family"/>
    <property type="match status" value="1"/>
</dbReference>
<keyword evidence="3 6" id="KW-0442">Lipid degradation</keyword>
<reference evidence="11" key="1">
    <citation type="submission" date="2016-02" db="EMBL/GenBank/DDBJ databases">
        <authorList>
            <person name="Rodrigo-Torres Lidia"/>
            <person name="Arahal R.David."/>
        </authorList>
    </citation>
    <scope>NUCLEOTIDE SEQUENCE [LARGE SCALE GENOMIC DNA]</scope>
    <source>
        <strain evidence="11">CECT 8713</strain>
    </source>
</reference>
<dbReference type="InterPro" id="IPR050301">
    <property type="entry name" value="NTE"/>
</dbReference>
<name>A0A128EVK4_9GAMM</name>
<keyword evidence="11" id="KW-1185">Reference proteome</keyword>
<evidence type="ECO:0000256" key="6">
    <source>
        <dbReference type="PROSITE-ProRule" id="PRU01161"/>
    </source>
</evidence>
<evidence type="ECO:0000256" key="5">
    <source>
        <dbReference type="ARBA" id="ARBA00023136"/>
    </source>
</evidence>
<comment type="subcellular location">
    <subcellularLocation>
        <location evidence="1">Membrane</location>
    </subcellularLocation>
</comment>
<dbReference type="Proteomes" id="UP000073601">
    <property type="component" value="Unassembled WGS sequence"/>
</dbReference>
<keyword evidence="4 6" id="KW-0443">Lipid metabolism</keyword>
<dbReference type="Pfam" id="PF01734">
    <property type="entry name" value="Patatin"/>
    <property type="match status" value="1"/>
</dbReference>
<feature type="active site" description="Proton acceptor" evidence="6">
    <location>
        <position position="218"/>
    </location>
</feature>
<dbReference type="InterPro" id="IPR034746">
    <property type="entry name" value="POTRA"/>
</dbReference>
<feature type="domain" description="POTRA" evidence="9">
    <location>
        <begin position="349"/>
        <end position="419"/>
    </location>
</feature>
<dbReference type="SUPFAM" id="SSF52151">
    <property type="entry name" value="FabD/lysophospholipase-like"/>
    <property type="match status" value="1"/>
</dbReference>
<dbReference type="PROSITE" id="PS51635">
    <property type="entry name" value="PNPLA"/>
    <property type="match status" value="1"/>
</dbReference>
<dbReference type="Pfam" id="PF07244">
    <property type="entry name" value="POTRA"/>
    <property type="match status" value="1"/>
</dbReference>
<evidence type="ECO:0000256" key="7">
    <source>
        <dbReference type="SAM" id="SignalP"/>
    </source>
</evidence>
<dbReference type="GO" id="GO:0016787">
    <property type="term" value="F:hydrolase activity"/>
    <property type="evidence" value="ECO:0007669"/>
    <property type="project" value="UniProtKB-UniRule"/>
</dbReference>
<gene>
    <name evidence="10" type="primary">rssA</name>
    <name evidence="10" type="ORF">GMA8713_00481</name>
</gene>
<accession>A0A128EVK4</accession>
<keyword evidence="7" id="KW-0732">Signal</keyword>
<protein>
    <submittedName>
        <fullName evidence="10">NTE family protein RssA</fullName>
    </submittedName>
</protein>
<feature type="domain" description="PNPLA" evidence="8">
    <location>
        <begin position="39"/>
        <end position="231"/>
    </location>
</feature>
<feature type="short sequence motif" description="DGA/G" evidence="6">
    <location>
        <begin position="218"/>
        <end position="220"/>
    </location>
</feature>
<dbReference type="InterPro" id="IPR016035">
    <property type="entry name" value="Acyl_Trfase/lysoPLipase"/>
</dbReference>
<feature type="signal peptide" evidence="7">
    <location>
        <begin position="1"/>
        <end position="28"/>
    </location>
</feature>
<proteinExistence type="predicted"/>
<feature type="short sequence motif" description="GXGXXG" evidence="6">
    <location>
        <begin position="43"/>
        <end position="48"/>
    </location>
</feature>
<evidence type="ECO:0000256" key="1">
    <source>
        <dbReference type="ARBA" id="ARBA00004370"/>
    </source>
</evidence>